<evidence type="ECO:0000256" key="3">
    <source>
        <dbReference type="SAM" id="MobiDB-lite"/>
    </source>
</evidence>
<dbReference type="EMBL" id="KB201075">
    <property type="protein sequence ID" value="ESO99196.1"/>
    <property type="molecule type" value="Genomic_DNA"/>
</dbReference>
<gene>
    <name evidence="5" type="ORF">LOTGIDRAFT_238811</name>
</gene>
<dbReference type="SUPFAM" id="SSF50156">
    <property type="entry name" value="PDZ domain-like"/>
    <property type="match status" value="1"/>
</dbReference>
<evidence type="ECO:0000313" key="6">
    <source>
        <dbReference type="Proteomes" id="UP000030746"/>
    </source>
</evidence>
<proteinExistence type="predicted"/>
<organism evidence="5 6">
    <name type="scientific">Lottia gigantea</name>
    <name type="common">Giant owl limpet</name>
    <dbReference type="NCBI Taxonomy" id="225164"/>
    <lineage>
        <taxon>Eukaryota</taxon>
        <taxon>Metazoa</taxon>
        <taxon>Spiralia</taxon>
        <taxon>Lophotrochozoa</taxon>
        <taxon>Mollusca</taxon>
        <taxon>Gastropoda</taxon>
        <taxon>Patellogastropoda</taxon>
        <taxon>Lottioidea</taxon>
        <taxon>Lottiidae</taxon>
        <taxon>Lottia</taxon>
    </lineage>
</organism>
<dbReference type="RefSeq" id="XP_009050103.1">
    <property type="nucleotide sequence ID" value="XM_009051855.1"/>
</dbReference>
<dbReference type="OrthoDB" id="10041077at2759"/>
<feature type="domain" description="PDZ" evidence="4">
    <location>
        <begin position="56"/>
        <end position="144"/>
    </location>
</feature>
<dbReference type="CTD" id="20250875"/>
<dbReference type="GeneID" id="20250875"/>
<dbReference type="PANTHER" id="PTHR15963:SF5">
    <property type="entry name" value="SHORT SPINDLE 6, ISOFORM A"/>
    <property type="match status" value="1"/>
</dbReference>
<dbReference type="CDD" id="cd06713">
    <property type="entry name" value="PDZ_tamalin_CYTIP-like"/>
    <property type="match status" value="1"/>
</dbReference>
<keyword evidence="2" id="KW-0963">Cytoplasm</keyword>
<dbReference type="OMA" id="TVEQFWI"/>
<keyword evidence="6" id="KW-1185">Reference proteome</keyword>
<evidence type="ECO:0000259" key="4">
    <source>
        <dbReference type="PROSITE" id="PS50106"/>
    </source>
</evidence>
<dbReference type="KEGG" id="lgi:LOTGIDRAFT_238811"/>
<dbReference type="PROSITE" id="PS50106">
    <property type="entry name" value="PDZ"/>
    <property type="match status" value="1"/>
</dbReference>
<dbReference type="Gene3D" id="2.30.42.10">
    <property type="match status" value="1"/>
</dbReference>
<dbReference type="STRING" id="225164.V4AZP3"/>
<accession>V4AZP3</accession>
<evidence type="ECO:0000256" key="2">
    <source>
        <dbReference type="ARBA" id="ARBA00022490"/>
    </source>
</evidence>
<sequence>MISVLVQATVEQFWGDLGVSPYWPLMLKGSVGDDLEHLEKDRAIKTDPDDNRKRRTIRLVKKNDSWGFALQTYGVKNKRTNEIEVMTYVDYVEYNGPAWIAGLQRGDIFLSINGEPVEGVTHKQLVQKIRQAGDAMRVVVLFEDCCRKVELYEKFIKLKQVLSFKLQELQQLKVKENLLLKAGGLKRIEEIRLSTRSTQSSISSDWDRYSMVGNSVSLSNIPTHIRGKRKLLTVTNDSLSDISFDNASFSDSDSCLNLNSSATDLFQTALKQRSENIDNVSEYSLPLNTHANFQLGGKMLRFSEDDISSIGSFDNIVPKNKLQTVQSCDIRHSEITCVKVSDIQIVVSESDDPVESGDDLVISDCESEGQSSSKLAEDKSHVEDQEETESVSTETGRFENGIIISEKDELTKL</sequence>
<feature type="region of interest" description="Disordered" evidence="3">
    <location>
        <begin position="351"/>
        <end position="413"/>
    </location>
</feature>
<evidence type="ECO:0000313" key="5">
    <source>
        <dbReference type="EMBL" id="ESO99196.1"/>
    </source>
</evidence>
<dbReference type="InterPro" id="IPR001478">
    <property type="entry name" value="PDZ"/>
</dbReference>
<comment type="subcellular location">
    <subcellularLocation>
        <location evidence="1">Cytoplasm</location>
    </subcellularLocation>
</comment>
<dbReference type="AlphaFoldDB" id="V4AZP3"/>
<dbReference type="InterPro" id="IPR036034">
    <property type="entry name" value="PDZ_sf"/>
</dbReference>
<dbReference type="GO" id="GO:0005737">
    <property type="term" value="C:cytoplasm"/>
    <property type="evidence" value="ECO:0007669"/>
    <property type="project" value="UniProtKB-SubCell"/>
</dbReference>
<dbReference type="InterPro" id="IPR052122">
    <property type="entry name" value="Intracell_Traff_Signaling_Reg"/>
</dbReference>
<name>V4AZP3_LOTGI</name>
<dbReference type="SMART" id="SM00228">
    <property type="entry name" value="PDZ"/>
    <property type="match status" value="1"/>
</dbReference>
<protein>
    <recommendedName>
        <fullName evidence="4">PDZ domain-containing protein</fullName>
    </recommendedName>
</protein>
<dbReference type="PANTHER" id="PTHR15963">
    <property type="entry name" value="GENERAL RECEPTOR FOR PHOSPHOINOSITIDES 1-ASSOCIATED SCAFFOLD PROTEIN-RELATED"/>
    <property type="match status" value="1"/>
</dbReference>
<dbReference type="HOGENOM" id="CLU_666122_0_0_1"/>
<dbReference type="Proteomes" id="UP000030746">
    <property type="component" value="Unassembled WGS sequence"/>
</dbReference>
<evidence type="ECO:0000256" key="1">
    <source>
        <dbReference type="ARBA" id="ARBA00004496"/>
    </source>
</evidence>
<reference evidence="5 6" key="1">
    <citation type="journal article" date="2013" name="Nature">
        <title>Insights into bilaterian evolution from three spiralian genomes.</title>
        <authorList>
            <person name="Simakov O."/>
            <person name="Marletaz F."/>
            <person name="Cho S.J."/>
            <person name="Edsinger-Gonzales E."/>
            <person name="Havlak P."/>
            <person name="Hellsten U."/>
            <person name="Kuo D.H."/>
            <person name="Larsson T."/>
            <person name="Lv J."/>
            <person name="Arendt D."/>
            <person name="Savage R."/>
            <person name="Osoegawa K."/>
            <person name="de Jong P."/>
            <person name="Grimwood J."/>
            <person name="Chapman J.A."/>
            <person name="Shapiro H."/>
            <person name="Aerts A."/>
            <person name="Otillar R.P."/>
            <person name="Terry A.Y."/>
            <person name="Boore J.L."/>
            <person name="Grigoriev I.V."/>
            <person name="Lindberg D.R."/>
            <person name="Seaver E.C."/>
            <person name="Weisblat D.A."/>
            <person name="Putnam N.H."/>
            <person name="Rokhsar D.S."/>
        </authorList>
    </citation>
    <scope>NUCLEOTIDE SEQUENCE [LARGE SCALE GENOMIC DNA]</scope>
</reference>
<dbReference type="Pfam" id="PF00595">
    <property type="entry name" value="PDZ"/>
    <property type="match status" value="1"/>
</dbReference>